<protein>
    <submittedName>
        <fullName evidence="1">Uncharacterized protein</fullName>
    </submittedName>
</protein>
<reference evidence="1 2" key="1">
    <citation type="submission" date="2016-07" db="EMBL/GenBank/DDBJ databases">
        <title>Pervasive Adenine N6-methylation of Active Genes in Fungi.</title>
        <authorList>
            <consortium name="DOE Joint Genome Institute"/>
            <person name="Mondo S.J."/>
            <person name="Dannebaum R.O."/>
            <person name="Kuo R.C."/>
            <person name="Labutti K."/>
            <person name="Haridas S."/>
            <person name="Kuo A."/>
            <person name="Salamov A."/>
            <person name="Ahrendt S.R."/>
            <person name="Lipzen A."/>
            <person name="Sullivan W."/>
            <person name="Andreopoulos W.B."/>
            <person name="Clum A."/>
            <person name="Lindquist E."/>
            <person name="Daum C."/>
            <person name="Ramamoorthy G.K."/>
            <person name="Gryganskyi A."/>
            <person name="Culley D."/>
            <person name="Magnuson J.K."/>
            <person name="James T.Y."/>
            <person name="O'Malley M.A."/>
            <person name="Stajich J.E."/>
            <person name="Spatafora J.W."/>
            <person name="Visel A."/>
            <person name="Grigoriev I.V."/>
        </authorList>
    </citation>
    <scope>NUCLEOTIDE SEQUENCE [LARGE SCALE GENOMIC DNA]</scope>
    <source>
        <strain evidence="1 2">CBS 115471</strain>
    </source>
</reference>
<accession>A0A1Y2A3M4</accession>
<organism evidence="1 2">
    <name type="scientific">Clohesyomyces aquaticus</name>
    <dbReference type="NCBI Taxonomy" id="1231657"/>
    <lineage>
        <taxon>Eukaryota</taxon>
        <taxon>Fungi</taxon>
        <taxon>Dikarya</taxon>
        <taxon>Ascomycota</taxon>
        <taxon>Pezizomycotina</taxon>
        <taxon>Dothideomycetes</taxon>
        <taxon>Pleosporomycetidae</taxon>
        <taxon>Pleosporales</taxon>
        <taxon>Lindgomycetaceae</taxon>
        <taxon>Clohesyomyces</taxon>
    </lineage>
</organism>
<sequence>MASIYAGVNCAEAPLGLHALLQMSDPGFKSNCLRREKRYRARLSQVAQGCVLSRCAGGNCQRQSDCIGTSNLVSPPALRPTYPADVTISEFPSWVPRLDWYWDPGQGSPSSIYPANETGASGVVVVGASLTPAGITKKEYLATTVKMSWELVAQLKPPTASDDDMNRFLKTLCAGSEKSQPITEESPSLRASFDKFLLTYGTLESGMNEAMNAMKTKTQTCVFGSCPLSLVRLVLTNAHLQLPMAPLVWVHPGSVRVTQLPSYSVRPSHTYSERKLQYGSWWEMRLTNVANE</sequence>
<dbReference type="Proteomes" id="UP000193144">
    <property type="component" value="Unassembled WGS sequence"/>
</dbReference>
<keyword evidence="2" id="KW-1185">Reference proteome</keyword>
<evidence type="ECO:0000313" key="1">
    <source>
        <dbReference type="EMBL" id="ORY17123.1"/>
    </source>
</evidence>
<name>A0A1Y2A3M4_9PLEO</name>
<dbReference type="STRING" id="1231657.A0A1Y2A3M4"/>
<comment type="caution">
    <text evidence="1">The sequence shown here is derived from an EMBL/GenBank/DDBJ whole genome shotgun (WGS) entry which is preliminary data.</text>
</comment>
<gene>
    <name evidence="1" type="ORF">BCR34DRAFT_583887</name>
</gene>
<evidence type="ECO:0000313" key="2">
    <source>
        <dbReference type="Proteomes" id="UP000193144"/>
    </source>
</evidence>
<dbReference type="EMBL" id="MCFA01000014">
    <property type="protein sequence ID" value="ORY17123.1"/>
    <property type="molecule type" value="Genomic_DNA"/>
</dbReference>
<proteinExistence type="predicted"/>
<dbReference type="AlphaFoldDB" id="A0A1Y2A3M4"/>